<dbReference type="Proteomes" id="UP000027195">
    <property type="component" value="Unassembled WGS sequence"/>
</dbReference>
<dbReference type="STRING" id="930990.A0A067MSK8"/>
<keyword evidence="2" id="KW-1133">Transmembrane helix</keyword>
<dbReference type="HOGENOM" id="CLU_018688_1_2_1"/>
<feature type="region of interest" description="Disordered" evidence="1">
    <location>
        <begin position="1"/>
        <end position="33"/>
    </location>
</feature>
<feature type="transmembrane region" description="Helical" evidence="2">
    <location>
        <begin position="134"/>
        <end position="156"/>
    </location>
</feature>
<reference evidence="5" key="1">
    <citation type="journal article" date="2014" name="Proc. Natl. Acad. Sci. U.S.A.">
        <title>Extensive sampling of basidiomycete genomes demonstrates inadequacy of the white-rot/brown-rot paradigm for wood decay fungi.</title>
        <authorList>
            <person name="Riley R."/>
            <person name="Salamov A.A."/>
            <person name="Brown D.W."/>
            <person name="Nagy L.G."/>
            <person name="Floudas D."/>
            <person name="Held B.W."/>
            <person name="Levasseur A."/>
            <person name="Lombard V."/>
            <person name="Morin E."/>
            <person name="Otillar R."/>
            <person name="Lindquist E.A."/>
            <person name="Sun H."/>
            <person name="LaButti K.M."/>
            <person name="Schmutz J."/>
            <person name="Jabbour D."/>
            <person name="Luo H."/>
            <person name="Baker S.E."/>
            <person name="Pisabarro A.G."/>
            <person name="Walton J.D."/>
            <person name="Blanchette R.A."/>
            <person name="Henrissat B."/>
            <person name="Martin F."/>
            <person name="Cullen D."/>
            <person name="Hibbett D.S."/>
            <person name="Grigoriev I.V."/>
        </authorList>
    </citation>
    <scope>NUCLEOTIDE SEQUENCE [LARGE SCALE GENOMIC DNA]</scope>
    <source>
        <strain evidence="5">FD-172 SS1</strain>
    </source>
</reference>
<dbReference type="AlphaFoldDB" id="A0A067MSK8"/>
<dbReference type="InParanoid" id="A0A067MSK8"/>
<evidence type="ECO:0000256" key="1">
    <source>
        <dbReference type="SAM" id="MobiDB-lite"/>
    </source>
</evidence>
<evidence type="ECO:0000259" key="3">
    <source>
        <dbReference type="Pfam" id="PF20153"/>
    </source>
</evidence>
<keyword evidence="2" id="KW-0812">Transmembrane</keyword>
<proteinExistence type="predicted"/>
<keyword evidence="2" id="KW-0472">Membrane</keyword>
<dbReference type="EMBL" id="KL198021">
    <property type="protein sequence ID" value="KDQ18599.1"/>
    <property type="molecule type" value="Genomic_DNA"/>
</dbReference>
<protein>
    <recommendedName>
        <fullName evidence="3">DUF6535 domain-containing protein</fullName>
    </recommendedName>
</protein>
<keyword evidence="5" id="KW-1185">Reference proteome</keyword>
<sequence>MVEPFVVATASPNAAHEPQAGGKRGEPLSEKDEPLFEDMPESTFWSDYLNLAEKRDRALVQGWNKSMDTLLISASLFSATVMGFLNVAFKGLSEDQAVTLLRQISAGLGNAQPEGSLNLMPFKASPSAVRVNSLWFASLTISLSSVVVIILAKYWIDGYDDYQYNPTSSRDRGRIRQLRYTNLVQWRIPAIIEFTPTLLLIALGLFFIGLIDFLCIGD</sequence>
<name>A0A067MSK8_BOTB1</name>
<dbReference type="OrthoDB" id="2756178at2759"/>
<organism evidence="4 5">
    <name type="scientific">Botryobasidium botryosum (strain FD-172 SS1)</name>
    <dbReference type="NCBI Taxonomy" id="930990"/>
    <lineage>
        <taxon>Eukaryota</taxon>
        <taxon>Fungi</taxon>
        <taxon>Dikarya</taxon>
        <taxon>Basidiomycota</taxon>
        <taxon>Agaricomycotina</taxon>
        <taxon>Agaricomycetes</taxon>
        <taxon>Cantharellales</taxon>
        <taxon>Botryobasidiaceae</taxon>
        <taxon>Botryobasidium</taxon>
    </lineage>
</organism>
<accession>A0A067MSK8</accession>
<dbReference type="Pfam" id="PF20153">
    <property type="entry name" value="DUF6535"/>
    <property type="match status" value="1"/>
</dbReference>
<gene>
    <name evidence="4" type="ORF">BOTBODRAFT_516309</name>
</gene>
<feature type="transmembrane region" description="Helical" evidence="2">
    <location>
        <begin position="197"/>
        <end position="216"/>
    </location>
</feature>
<evidence type="ECO:0000313" key="4">
    <source>
        <dbReference type="EMBL" id="KDQ18599.1"/>
    </source>
</evidence>
<evidence type="ECO:0000256" key="2">
    <source>
        <dbReference type="SAM" id="Phobius"/>
    </source>
</evidence>
<dbReference type="InterPro" id="IPR045338">
    <property type="entry name" value="DUF6535"/>
</dbReference>
<feature type="transmembrane region" description="Helical" evidence="2">
    <location>
        <begin position="70"/>
        <end position="89"/>
    </location>
</feature>
<feature type="compositionally biased region" description="Basic and acidic residues" evidence="1">
    <location>
        <begin position="23"/>
        <end position="33"/>
    </location>
</feature>
<evidence type="ECO:0000313" key="5">
    <source>
        <dbReference type="Proteomes" id="UP000027195"/>
    </source>
</evidence>
<feature type="domain" description="DUF6535" evidence="3">
    <location>
        <begin position="45"/>
        <end position="214"/>
    </location>
</feature>